<evidence type="ECO:0000313" key="2">
    <source>
        <dbReference type="EMBL" id="GFS96681.1"/>
    </source>
</evidence>
<dbReference type="AlphaFoldDB" id="A0A8X6TCX9"/>
<gene>
    <name evidence="2" type="ORF">NPIL_69321</name>
</gene>
<proteinExistence type="predicted"/>
<protein>
    <submittedName>
        <fullName evidence="2">Uncharacterized protein</fullName>
    </submittedName>
</protein>
<keyword evidence="3" id="KW-1185">Reference proteome</keyword>
<reference evidence="2" key="1">
    <citation type="submission" date="2020-08" db="EMBL/GenBank/DDBJ databases">
        <title>Multicomponent nature underlies the extraordinary mechanical properties of spider dragline silk.</title>
        <authorList>
            <person name="Kono N."/>
            <person name="Nakamura H."/>
            <person name="Mori M."/>
            <person name="Yoshida Y."/>
            <person name="Ohtoshi R."/>
            <person name="Malay A.D."/>
            <person name="Moran D.A.P."/>
            <person name="Tomita M."/>
            <person name="Numata K."/>
            <person name="Arakawa K."/>
        </authorList>
    </citation>
    <scope>NUCLEOTIDE SEQUENCE</scope>
</reference>
<dbReference type="EMBL" id="BMAW01054514">
    <property type="protein sequence ID" value="GFS96681.1"/>
    <property type="molecule type" value="Genomic_DNA"/>
</dbReference>
<dbReference type="Proteomes" id="UP000887013">
    <property type="component" value="Unassembled WGS sequence"/>
</dbReference>
<feature type="non-terminal residue" evidence="2">
    <location>
        <position position="1"/>
    </location>
</feature>
<evidence type="ECO:0000313" key="3">
    <source>
        <dbReference type="Proteomes" id="UP000887013"/>
    </source>
</evidence>
<sequence>MVRQKQRSRSDSNFQAKEKVFEVDNGNGSDFEEEMPIQKTPQNKTPKGNQSMSGRKVSFELPGKTPQKNITTPTGKGKTAVQEFKGMKRNK</sequence>
<feature type="compositionally biased region" description="Polar residues" evidence="1">
    <location>
        <begin position="39"/>
        <end position="53"/>
    </location>
</feature>
<feature type="region of interest" description="Disordered" evidence="1">
    <location>
        <begin position="1"/>
        <end position="91"/>
    </location>
</feature>
<evidence type="ECO:0000256" key="1">
    <source>
        <dbReference type="SAM" id="MobiDB-lite"/>
    </source>
</evidence>
<name>A0A8X6TCX9_NEPPI</name>
<organism evidence="2 3">
    <name type="scientific">Nephila pilipes</name>
    <name type="common">Giant wood spider</name>
    <name type="synonym">Nephila maculata</name>
    <dbReference type="NCBI Taxonomy" id="299642"/>
    <lineage>
        <taxon>Eukaryota</taxon>
        <taxon>Metazoa</taxon>
        <taxon>Ecdysozoa</taxon>
        <taxon>Arthropoda</taxon>
        <taxon>Chelicerata</taxon>
        <taxon>Arachnida</taxon>
        <taxon>Araneae</taxon>
        <taxon>Araneomorphae</taxon>
        <taxon>Entelegynae</taxon>
        <taxon>Araneoidea</taxon>
        <taxon>Nephilidae</taxon>
        <taxon>Nephila</taxon>
    </lineage>
</organism>
<comment type="caution">
    <text evidence="2">The sequence shown here is derived from an EMBL/GenBank/DDBJ whole genome shotgun (WGS) entry which is preliminary data.</text>
</comment>
<accession>A0A8X6TCX9</accession>
<dbReference type="OrthoDB" id="6461386at2759"/>